<sequence length="42" mass="4671">MMREAMNVRAIDESELLAPICHVFAPLSEPNPSLCDAEDHFA</sequence>
<proteinExistence type="predicted"/>
<dbReference type="Proteomes" id="UP000774804">
    <property type="component" value="Unassembled WGS sequence"/>
</dbReference>
<evidence type="ECO:0000313" key="1">
    <source>
        <dbReference type="EMBL" id="KAG2826146.1"/>
    </source>
</evidence>
<comment type="caution">
    <text evidence="5">The sequence shown here is derived from an EMBL/GenBank/DDBJ whole genome shotgun (WGS) entry which is preliminary data.</text>
</comment>
<dbReference type="AlphaFoldDB" id="A0A329T0W3"/>
<evidence type="ECO:0000313" key="4">
    <source>
        <dbReference type="EMBL" id="KAG3207730.1"/>
    </source>
</evidence>
<dbReference type="Proteomes" id="UP000735874">
    <property type="component" value="Unassembled WGS sequence"/>
</dbReference>
<accession>A0A329T0W3</accession>
<dbReference type="Proteomes" id="UP000760860">
    <property type="component" value="Unassembled WGS sequence"/>
</dbReference>
<name>A0A329T0W3_9STRA</name>
<dbReference type="Proteomes" id="UP000697107">
    <property type="component" value="Unassembled WGS sequence"/>
</dbReference>
<reference evidence="4" key="2">
    <citation type="submission" date="2018-05" db="EMBL/GenBank/DDBJ databases">
        <title>Effector identification in a new, highly contiguous assembly of the strawberry crown rot pathogen Phytophthora cactorum.</title>
        <authorList>
            <person name="Armitage A.D."/>
            <person name="Nellist C.F."/>
            <person name="Bates H."/>
            <person name="Vickerstaff R.J."/>
            <person name="Harrison R.J."/>
        </authorList>
    </citation>
    <scope>NUCLEOTIDE SEQUENCE</scope>
    <source>
        <strain evidence="1">15-7</strain>
        <strain evidence="2">4032</strain>
        <strain evidence="3">P415</strain>
        <strain evidence="4">P421</strain>
    </source>
</reference>
<evidence type="ECO:0000313" key="5">
    <source>
        <dbReference type="EMBL" id="RAW42389.1"/>
    </source>
</evidence>
<dbReference type="EMBL" id="RCML01000485">
    <property type="protein sequence ID" value="KAG2975665.1"/>
    <property type="molecule type" value="Genomic_DNA"/>
</dbReference>
<organism evidence="5 6">
    <name type="scientific">Phytophthora cactorum</name>
    <dbReference type="NCBI Taxonomy" id="29920"/>
    <lineage>
        <taxon>Eukaryota</taxon>
        <taxon>Sar</taxon>
        <taxon>Stramenopiles</taxon>
        <taxon>Oomycota</taxon>
        <taxon>Peronosporomycetes</taxon>
        <taxon>Peronosporales</taxon>
        <taxon>Peronosporaceae</taxon>
        <taxon>Phytophthora</taxon>
    </lineage>
</organism>
<dbReference type="EMBL" id="RCMI01000420">
    <property type="protein sequence ID" value="KAG2911574.1"/>
    <property type="molecule type" value="Genomic_DNA"/>
</dbReference>
<gene>
    <name evidence="5" type="ORF">PC110_g1393</name>
    <name evidence="1" type="ORF">PC113_g21817</name>
    <name evidence="2" type="ORF">PC115_g12524</name>
    <name evidence="3" type="ORF">PC118_g13798</name>
    <name evidence="4" type="ORF">PC129_g21232</name>
</gene>
<evidence type="ECO:0000313" key="2">
    <source>
        <dbReference type="EMBL" id="KAG2911574.1"/>
    </source>
</evidence>
<evidence type="ECO:0000313" key="3">
    <source>
        <dbReference type="EMBL" id="KAG2975665.1"/>
    </source>
</evidence>
<keyword evidence="6" id="KW-1185">Reference proteome</keyword>
<protein>
    <submittedName>
        <fullName evidence="5">Uncharacterized protein</fullName>
    </submittedName>
</protein>
<reference evidence="5 6" key="1">
    <citation type="submission" date="2018-01" db="EMBL/GenBank/DDBJ databases">
        <title>Draft genome of the strawberry crown rot pathogen Phytophthora cactorum.</title>
        <authorList>
            <person name="Armitage A.D."/>
            <person name="Lysoe E."/>
            <person name="Nellist C.F."/>
            <person name="Harrison R.J."/>
            <person name="Brurberg M.B."/>
        </authorList>
    </citation>
    <scope>NUCLEOTIDE SEQUENCE [LARGE SCALE GENOMIC DNA]</scope>
    <source>
        <strain evidence="5 6">10300</strain>
    </source>
</reference>
<evidence type="ECO:0000313" key="6">
    <source>
        <dbReference type="Proteomes" id="UP000251314"/>
    </source>
</evidence>
<dbReference type="Proteomes" id="UP000251314">
    <property type="component" value="Unassembled WGS sequence"/>
</dbReference>
<dbReference type="EMBL" id="MJFZ01000016">
    <property type="protein sequence ID" value="RAW42389.1"/>
    <property type="molecule type" value="Genomic_DNA"/>
</dbReference>
<dbReference type="VEuPathDB" id="FungiDB:PC110_g1393"/>
<dbReference type="EMBL" id="RCMV01001654">
    <property type="protein sequence ID" value="KAG3207730.1"/>
    <property type="molecule type" value="Genomic_DNA"/>
</dbReference>
<dbReference type="EMBL" id="RCMG01001489">
    <property type="protein sequence ID" value="KAG2826146.1"/>
    <property type="molecule type" value="Genomic_DNA"/>
</dbReference>